<protein>
    <submittedName>
        <fullName evidence="3">Uncharacterized protein</fullName>
    </submittedName>
</protein>
<dbReference type="EMBL" id="JAINUG010000009">
    <property type="protein sequence ID" value="KAJ8415594.1"/>
    <property type="molecule type" value="Genomic_DNA"/>
</dbReference>
<dbReference type="GO" id="GO:0000785">
    <property type="term" value="C:chromatin"/>
    <property type="evidence" value="ECO:0007669"/>
    <property type="project" value="TreeGrafter"/>
</dbReference>
<evidence type="ECO:0000256" key="1">
    <source>
        <dbReference type="ARBA" id="ARBA00005277"/>
    </source>
</evidence>
<dbReference type="AlphaFoldDB" id="A0AAD7T712"/>
<feature type="compositionally biased region" description="Basic and acidic residues" evidence="2">
    <location>
        <begin position="300"/>
        <end position="312"/>
    </location>
</feature>
<feature type="region of interest" description="Disordered" evidence="2">
    <location>
        <begin position="300"/>
        <end position="319"/>
    </location>
</feature>
<dbReference type="PANTHER" id="PTHR46449:SF5">
    <property type="entry name" value="FAMILY WITH SEQUENCE SIMILARITY 47 MEMBER E"/>
    <property type="match status" value="1"/>
</dbReference>
<sequence>MTDKNVLPRTVPVGKAPLHPWYKERLLIKYGKHTSNKQHPSGNLDARAWRFLKPGLDDFRDGYPPPVGDQNFTRIEKVISPACGRDTKAGKRLTKEQICFSKQNPQRQARRGHVAEVEYSLTQHPLALYPHLQECISPELFDQVVSILDPEMSMTSEAASFPTNMHKEHAYDYAEQSKRNTQDAPKPNGEINTMQSAMQNPYLHLRVKENSSKDDQLINGKQMQSPSLDEEINKVTKHLHDWVVSLDGESEDPTETTLFNLLASAFERTPSLVFPIRIVDPHNLPEELRNSVEDLHKATTPDTIRKAPESPKSHSGKAKVNYGAQSLGSKTWKTRNTDIPVQDPPTVTKDQEFSVIPSKLDEELKQSYTAQAFRKFIVNKGLREPEFICSLFSNEEQEQRRILSETDAFGSAFSSRGKLLL</sequence>
<evidence type="ECO:0000313" key="3">
    <source>
        <dbReference type="EMBL" id="KAJ8415594.1"/>
    </source>
</evidence>
<proteinExistence type="inferred from homology"/>
<evidence type="ECO:0000313" key="4">
    <source>
        <dbReference type="Proteomes" id="UP001221898"/>
    </source>
</evidence>
<name>A0AAD7T712_9TELE</name>
<keyword evidence="4" id="KW-1185">Reference proteome</keyword>
<dbReference type="InterPro" id="IPR032743">
    <property type="entry name" value="FAM47"/>
</dbReference>
<dbReference type="GO" id="GO:0045815">
    <property type="term" value="P:transcription initiation-coupled chromatin remodeling"/>
    <property type="evidence" value="ECO:0007669"/>
    <property type="project" value="TreeGrafter"/>
</dbReference>
<evidence type="ECO:0000256" key="2">
    <source>
        <dbReference type="SAM" id="MobiDB-lite"/>
    </source>
</evidence>
<reference evidence="3" key="1">
    <citation type="journal article" date="2023" name="Science">
        <title>Genome structures resolve the early diversification of teleost fishes.</title>
        <authorList>
            <person name="Parey E."/>
            <person name="Louis A."/>
            <person name="Montfort J."/>
            <person name="Bouchez O."/>
            <person name="Roques C."/>
            <person name="Iampietro C."/>
            <person name="Lluch J."/>
            <person name="Castinel A."/>
            <person name="Donnadieu C."/>
            <person name="Desvignes T."/>
            <person name="Floi Bucao C."/>
            <person name="Jouanno E."/>
            <person name="Wen M."/>
            <person name="Mejri S."/>
            <person name="Dirks R."/>
            <person name="Jansen H."/>
            <person name="Henkel C."/>
            <person name="Chen W.J."/>
            <person name="Zahm M."/>
            <person name="Cabau C."/>
            <person name="Klopp C."/>
            <person name="Thompson A.W."/>
            <person name="Robinson-Rechavi M."/>
            <person name="Braasch I."/>
            <person name="Lecointre G."/>
            <person name="Bobe J."/>
            <person name="Postlethwait J.H."/>
            <person name="Berthelot C."/>
            <person name="Roest Crollius H."/>
            <person name="Guiguen Y."/>
        </authorList>
    </citation>
    <scope>NUCLEOTIDE SEQUENCE</scope>
    <source>
        <strain evidence="3">NC1722</strain>
    </source>
</reference>
<organism evidence="3 4">
    <name type="scientific">Aldrovandia affinis</name>
    <dbReference type="NCBI Taxonomy" id="143900"/>
    <lineage>
        <taxon>Eukaryota</taxon>
        <taxon>Metazoa</taxon>
        <taxon>Chordata</taxon>
        <taxon>Craniata</taxon>
        <taxon>Vertebrata</taxon>
        <taxon>Euteleostomi</taxon>
        <taxon>Actinopterygii</taxon>
        <taxon>Neopterygii</taxon>
        <taxon>Teleostei</taxon>
        <taxon>Notacanthiformes</taxon>
        <taxon>Halosauridae</taxon>
        <taxon>Aldrovandia</taxon>
    </lineage>
</organism>
<dbReference type="PANTHER" id="PTHR46449">
    <property type="entry name" value="ZGC:158260"/>
    <property type="match status" value="1"/>
</dbReference>
<comment type="similarity">
    <text evidence="1">Belongs to the FAM47 family.</text>
</comment>
<accession>A0AAD7T712</accession>
<dbReference type="Pfam" id="PF14642">
    <property type="entry name" value="FAM47"/>
    <property type="match status" value="1"/>
</dbReference>
<gene>
    <name evidence="3" type="ORF">AAFF_G00425740</name>
</gene>
<comment type="caution">
    <text evidence="3">The sequence shown here is derived from an EMBL/GenBank/DDBJ whole genome shotgun (WGS) entry which is preliminary data.</text>
</comment>
<dbReference type="Proteomes" id="UP001221898">
    <property type="component" value="Unassembled WGS sequence"/>
</dbReference>